<evidence type="ECO:0000256" key="2">
    <source>
        <dbReference type="SAM" id="Phobius"/>
    </source>
</evidence>
<dbReference type="KEGG" id="vga:BSQ33_02010"/>
<evidence type="ECO:0000259" key="3">
    <source>
        <dbReference type="Pfam" id="PF07885"/>
    </source>
</evidence>
<dbReference type="InterPro" id="IPR013099">
    <property type="entry name" value="K_chnl_dom"/>
</dbReference>
<evidence type="ECO:0000313" key="5">
    <source>
        <dbReference type="Proteomes" id="UP000196708"/>
    </source>
</evidence>
<feature type="transmembrane region" description="Helical" evidence="2">
    <location>
        <begin position="72"/>
        <end position="91"/>
    </location>
</feature>
<evidence type="ECO:0000313" key="4">
    <source>
        <dbReference type="EMBL" id="ASA54627.1"/>
    </source>
</evidence>
<gene>
    <name evidence="4" type="ORF">BSQ33_02010</name>
</gene>
<dbReference type="Pfam" id="PF07885">
    <property type="entry name" value="Ion_trans_2"/>
    <property type="match status" value="1"/>
</dbReference>
<dbReference type="PANTHER" id="PTHR14136">
    <property type="entry name" value="BTB_POZ DOMAIN-CONTAINING PROTEIN KCTD9"/>
    <property type="match status" value="1"/>
</dbReference>
<dbReference type="Gene3D" id="2.160.20.80">
    <property type="entry name" value="E3 ubiquitin-protein ligase SopA"/>
    <property type="match status" value="1"/>
</dbReference>
<dbReference type="AlphaFoldDB" id="A0A1Z2SBX1"/>
<keyword evidence="2" id="KW-0472">Membrane</keyword>
<feature type="domain" description="Potassium channel" evidence="3">
    <location>
        <begin position="17"/>
        <end position="89"/>
    </location>
</feature>
<keyword evidence="2" id="KW-0812">Transmembrane</keyword>
<dbReference type="PANTHER" id="PTHR14136:SF17">
    <property type="entry name" value="BTB_POZ DOMAIN-CONTAINING PROTEIN KCTD9"/>
    <property type="match status" value="1"/>
</dbReference>
<protein>
    <recommendedName>
        <fullName evidence="3">Potassium channel domain-containing protein</fullName>
    </recommendedName>
</protein>
<reference evidence="4 5" key="1">
    <citation type="submission" date="2016-12" db="EMBL/GenBank/DDBJ databases">
        <authorList>
            <person name="Song W.-J."/>
            <person name="Kurnit D.M."/>
        </authorList>
    </citation>
    <scope>NUCLEOTIDE SEQUENCE [LARGE SCALE GENOMIC DNA]</scope>
    <source>
        <strain evidence="4 5">ATCC 43942</strain>
    </source>
</reference>
<dbReference type="EMBL" id="CP018835">
    <property type="protein sequence ID" value="ASA54627.1"/>
    <property type="molecule type" value="Genomic_DNA"/>
</dbReference>
<dbReference type="OrthoDB" id="9813518at2"/>
<dbReference type="Pfam" id="PF13599">
    <property type="entry name" value="Pentapeptide_4"/>
    <property type="match status" value="1"/>
</dbReference>
<name>A0A1Z2SBX1_VIBGA</name>
<dbReference type="SUPFAM" id="SSF141571">
    <property type="entry name" value="Pentapeptide repeat-like"/>
    <property type="match status" value="1"/>
</dbReference>
<dbReference type="RefSeq" id="WP_088133144.1">
    <property type="nucleotide sequence ID" value="NZ_CP018835.1"/>
</dbReference>
<proteinExistence type="predicted"/>
<organism evidence="4 5">
    <name type="scientific">Vibrio gazogenes</name>
    <dbReference type="NCBI Taxonomy" id="687"/>
    <lineage>
        <taxon>Bacteria</taxon>
        <taxon>Pseudomonadati</taxon>
        <taxon>Pseudomonadota</taxon>
        <taxon>Gammaproteobacteria</taxon>
        <taxon>Vibrionales</taxon>
        <taxon>Vibrionaceae</taxon>
        <taxon>Vibrio</taxon>
    </lineage>
</organism>
<feature type="coiled-coil region" evidence="1">
    <location>
        <begin position="86"/>
        <end position="120"/>
    </location>
</feature>
<evidence type="ECO:0000256" key="1">
    <source>
        <dbReference type="SAM" id="Coils"/>
    </source>
</evidence>
<feature type="transmembrane region" description="Helical" evidence="2">
    <location>
        <begin position="9"/>
        <end position="30"/>
    </location>
</feature>
<accession>A0A1Z2SBX1</accession>
<keyword evidence="2" id="KW-1133">Transmembrane helix</keyword>
<dbReference type="Proteomes" id="UP000196708">
    <property type="component" value="Chromosome 1"/>
</dbReference>
<keyword evidence="1" id="KW-0175">Coiled coil</keyword>
<dbReference type="InterPro" id="IPR001646">
    <property type="entry name" value="5peptide_repeat"/>
</dbReference>
<dbReference type="InterPro" id="IPR051082">
    <property type="entry name" value="Pentapeptide-BTB/POZ_domain"/>
</dbReference>
<dbReference type="Gene3D" id="1.10.287.70">
    <property type="match status" value="1"/>
</dbReference>
<sequence length="292" mass="32842">MSFIFKQKAWVYALIYLLLIPVFACIYADVELTLGVHKDTPMTYLYFSVVSITTLGYGDILPNSSYAQFATASESILGIVLIGLFLNALSLQHSQEIENVNRMKKEKEEKDNAIARLSELTYYRGDDESFRLFGALRYVLSLGIDEVSIPEGKLTKLKVKSLSLQNSNLIAVDFSNSRLNDVKLTGCNLEATQFVDTNVSSCVFENVNLKRAKFIKSELKGFDFRYCYLVNATFKGCELQSAIFKGVDCKGVSFRGCDLRSANFKDAKNITEEMIKKADNYKYVILPNGDVL</sequence>
<dbReference type="Pfam" id="PF00805">
    <property type="entry name" value="Pentapeptide"/>
    <property type="match status" value="1"/>
</dbReference>
<dbReference type="SUPFAM" id="SSF81324">
    <property type="entry name" value="Voltage-gated potassium channels"/>
    <property type="match status" value="1"/>
</dbReference>